<dbReference type="InterPro" id="IPR040361">
    <property type="entry name" value="TPD1"/>
</dbReference>
<dbReference type="Pfam" id="PF24068">
    <property type="entry name" value="TPD1_C"/>
    <property type="match status" value="1"/>
</dbReference>
<keyword evidence="4" id="KW-1185">Reference proteome</keyword>
<dbReference type="EMBL" id="KZ305060">
    <property type="protein sequence ID" value="PIA32758.1"/>
    <property type="molecule type" value="Genomic_DNA"/>
</dbReference>
<dbReference type="GO" id="GO:0001709">
    <property type="term" value="P:cell fate determination"/>
    <property type="evidence" value="ECO:0007669"/>
    <property type="project" value="TreeGrafter"/>
</dbReference>
<reference evidence="3 4" key="1">
    <citation type="submission" date="2017-09" db="EMBL/GenBank/DDBJ databases">
        <title>WGS assembly of Aquilegia coerulea Goldsmith.</title>
        <authorList>
            <person name="Hodges S."/>
            <person name="Kramer E."/>
            <person name="Nordborg M."/>
            <person name="Tomkins J."/>
            <person name="Borevitz J."/>
            <person name="Derieg N."/>
            <person name="Yan J."/>
            <person name="Mihaltcheva S."/>
            <person name="Hayes R.D."/>
            <person name="Rokhsar D."/>
        </authorList>
    </citation>
    <scope>NUCLEOTIDE SEQUENCE [LARGE SCALE GENOMIC DNA]</scope>
    <source>
        <strain evidence="4">cv. Goldsmith</strain>
    </source>
</reference>
<protein>
    <submittedName>
        <fullName evidence="3">Uncharacterized protein</fullName>
    </submittedName>
</protein>
<keyword evidence="1 2" id="KW-0732">Signal</keyword>
<feature type="signal peptide" evidence="2">
    <location>
        <begin position="1"/>
        <end position="24"/>
    </location>
</feature>
<evidence type="ECO:0000313" key="3">
    <source>
        <dbReference type="EMBL" id="PIA32758.1"/>
    </source>
</evidence>
<dbReference type="OrthoDB" id="603213at2759"/>
<gene>
    <name evidence="3" type="ORF">AQUCO_04300002v1</name>
</gene>
<sequence>MAKEVALQSLCVILLLSFLQKGLCDDCPNTHSFKDILVSQVPTGKEIQGKTEYKVTLRNPCICTQLSITLSCPGFNTVEPIDPTILTHDGDACGVQYIHRLEQVEFTYAWDTAITFTPTSSQVACS</sequence>
<dbReference type="PANTHER" id="PTHR33184">
    <property type="entry name" value="PROTEIN TAPETUM DETERMINANT 1-LIKE-RELATED"/>
    <property type="match status" value="1"/>
</dbReference>
<organism evidence="3 4">
    <name type="scientific">Aquilegia coerulea</name>
    <name type="common">Rocky mountain columbine</name>
    <dbReference type="NCBI Taxonomy" id="218851"/>
    <lineage>
        <taxon>Eukaryota</taxon>
        <taxon>Viridiplantae</taxon>
        <taxon>Streptophyta</taxon>
        <taxon>Embryophyta</taxon>
        <taxon>Tracheophyta</taxon>
        <taxon>Spermatophyta</taxon>
        <taxon>Magnoliopsida</taxon>
        <taxon>Ranunculales</taxon>
        <taxon>Ranunculaceae</taxon>
        <taxon>Thalictroideae</taxon>
        <taxon>Aquilegia</taxon>
    </lineage>
</organism>
<dbReference type="Proteomes" id="UP000230069">
    <property type="component" value="Unassembled WGS sequence"/>
</dbReference>
<accession>A0A2G5CNE2</accession>
<name>A0A2G5CNE2_AQUCA</name>
<evidence type="ECO:0000313" key="4">
    <source>
        <dbReference type="Proteomes" id="UP000230069"/>
    </source>
</evidence>
<dbReference type="AlphaFoldDB" id="A0A2G5CNE2"/>
<proteinExistence type="predicted"/>
<dbReference type="FunCoup" id="A0A2G5CNE2">
    <property type="interactions" value="77"/>
</dbReference>
<dbReference type="InParanoid" id="A0A2G5CNE2"/>
<dbReference type="PANTHER" id="PTHR33184:SF72">
    <property type="entry name" value="BETA-1,3-N-ACETYLGLUCOSAMINYLTRANSFERASE FAMILY PROTEIN"/>
    <property type="match status" value="1"/>
</dbReference>
<evidence type="ECO:0000256" key="2">
    <source>
        <dbReference type="SAM" id="SignalP"/>
    </source>
</evidence>
<feature type="chain" id="PRO_5013545551" evidence="2">
    <location>
        <begin position="25"/>
        <end position="126"/>
    </location>
</feature>
<evidence type="ECO:0000256" key="1">
    <source>
        <dbReference type="ARBA" id="ARBA00022729"/>
    </source>
</evidence>
<dbReference type="STRING" id="218851.A0A2G5CNE2"/>